<dbReference type="GO" id="GO:0005654">
    <property type="term" value="C:nucleoplasm"/>
    <property type="evidence" value="ECO:0007669"/>
    <property type="project" value="TreeGrafter"/>
</dbReference>
<feature type="domain" description="Pyrin" evidence="4">
    <location>
        <begin position="1"/>
        <end position="88"/>
    </location>
</feature>
<dbReference type="PROSITE" id="PS50834">
    <property type="entry name" value="HIN_200"/>
    <property type="match status" value="1"/>
</dbReference>
<evidence type="ECO:0000256" key="1">
    <source>
        <dbReference type="ARBA" id="ARBA00004123"/>
    </source>
</evidence>
<dbReference type="FunFam" id="2.40.50.140:FF:000105">
    <property type="entry name" value="Myeloid cell nuclear differentiation antigen"/>
    <property type="match status" value="1"/>
</dbReference>
<feature type="region of interest" description="Disordered" evidence="3">
    <location>
        <begin position="84"/>
        <end position="157"/>
    </location>
</feature>
<feature type="region of interest" description="Disordered" evidence="3">
    <location>
        <begin position="344"/>
        <end position="427"/>
    </location>
</feature>
<proteinExistence type="predicted"/>
<evidence type="ECO:0000313" key="7">
    <source>
        <dbReference type="Proteomes" id="UP000233020"/>
    </source>
</evidence>
<dbReference type="GO" id="GO:0002218">
    <property type="term" value="P:activation of innate immune response"/>
    <property type="evidence" value="ECO:0007669"/>
    <property type="project" value="InterPro"/>
</dbReference>
<protein>
    <recommendedName>
        <fullName evidence="8">Pyrin and HIN domain family member 1</fullName>
    </recommendedName>
</protein>
<reference evidence="6" key="1">
    <citation type="submission" date="2025-08" db="UniProtKB">
        <authorList>
            <consortium name="Ensembl"/>
        </authorList>
    </citation>
    <scope>IDENTIFICATION</scope>
</reference>
<dbReference type="GO" id="GO:0005829">
    <property type="term" value="C:cytosol"/>
    <property type="evidence" value="ECO:0007669"/>
    <property type="project" value="TreeGrafter"/>
</dbReference>
<dbReference type="Pfam" id="PF02760">
    <property type="entry name" value="HIN"/>
    <property type="match status" value="1"/>
</dbReference>
<dbReference type="FunFam" id="1.10.533.10:FF:000011">
    <property type="entry name" value="Myeloid cell nuclear differentiation antigen"/>
    <property type="match status" value="1"/>
</dbReference>
<evidence type="ECO:0000259" key="5">
    <source>
        <dbReference type="PROSITE" id="PS50834"/>
    </source>
</evidence>
<dbReference type="SMART" id="SM01289">
    <property type="entry name" value="PYRIN"/>
    <property type="match status" value="1"/>
</dbReference>
<evidence type="ECO:0000256" key="2">
    <source>
        <dbReference type="ARBA" id="ARBA00023242"/>
    </source>
</evidence>
<organism evidence="6 7">
    <name type="scientific">Aotus nancymaae</name>
    <name type="common">Ma's night monkey</name>
    <dbReference type="NCBI Taxonomy" id="37293"/>
    <lineage>
        <taxon>Eukaryota</taxon>
        <taxon>Metazoa</taxon>
        <taxon>Chordata</taxon>
        <taxon>Craniata</taxon>
        <taxon>Vertebrata</taxon>
        <taxon>Euteleostomi</taxon>
        <taxon>Mammalia</taxon>
        <taxon>Eutheria</taxon>
        <taxon>Euarchontoglires</taxon>
        <taxon>Primates</taxon>
        <taxon>Haplorrhini</taxon>
        <taxon>Platyrrhini</taxon>
        <taxon>Aotidae</taxon>
        <taxon>Aotus</taxon>
    </lineage>
</organism>
<feature type="compositionally biased region" description="Polar residues" evidence="3">
    <location>
        <begin position="355"/>
        <end position="377"/>
    </location>
</feature>
<evidence type="ECO:0000313" key="6">
    <source>
        <dbReference type="Ensembl" id="ENSANAP00000016439.1"/>
    </source>
</evidence>
<evidence type="ECO:0000259" key="4">
    <source>
        <dbReference type="PROSITE" id="PS50824"/>
    </source>
</evidence>
<dbReference type="AlphaFoldDB" id="A0A2K5D656"/>
<dbReference type="GO" id="GO:0005730">
    <property type="term" value="C:nucleolus"/>
    <property type="evidence" value="ECO:0007669"/>
    <property type="project" value="TreeGrafter"/>
</dbReference>
<feature type="compositionally biased region" description="Polar residues" evidence="3">
    <location>
        <begin position="385"/>
        <end position="414"/>
    </location>
</feature>
<dbReference type="PROSITE" id="PS50824">
    <property type="entry name" value="DAPIN"/>
    <property type="match status" value="1"/>
</dbReference>
<dbReference type="Ensembl" id="ENSANAT00000034290.1">
    <property type="protein sequence ID" value="ENSANAP00000016439.1"/>
    <property type="gene ID" value="ENSANAG00000026091.1"/>
</dbReference>
<dbReference type="InterPro" id="IPR004020">
    <property type="entry name" value="DAPIN"/>
</dbReference>
<dbReference type="Gene3D" id="1.10.533.10">
    <property type="entry name" value="Death Domain, Fas"/>
    <property type="match status" value="1"/>
</dbReference>
<feature type="region of interest" description="Disordered" evidence="3">
    <location>
        <begin position="455"/>
        <end position="475"/>
    </location>
</feature>
<keyword evidence="2" id="KW-0539">Nucleus</keyword>
<dbReference type="InterPro" id="IPR040205">
    <property type="entry name" value="HIN-200"/>
</dbReference>
<dbReference type="Pfam" id="PF02758">
    <property type="entry name" value="PYRIN"/>
    <property type="match status" value="1"/>
</dbReference>
<name>A0A2K5D656_AOTNA</name>
<feature type="compositionally biased region" description="Basic and acidic residues" evidence="3">
    <location>
        <begin position="104"/>
        <end position="126"/>
    </location>
</feature>
<dbReference type="InterPro" id="IPR004021">
    <property type="entry name" value="HIN200/IF120x"/>
</dbReference>
<comment type="subcellular location">
    <subcellularLocation>
        <location evidence="1">Nucleus</location>
    </subcellularLocation>
</comment>
<evidence type="ECO:0008006" key="8">
    <source>
        <dbReference type="Google" id="ProtNLM"/>
    </source>
</evidence>
<dbReference type="InterPro" id="IPR011029">
    <property type="entry name" value="DEATH-like_dom_sf"/>
</dbReference>
<accession>A0A2K5D656</accession>
<sequence length="559" mass="62498">MGKKYKNIVLLKGLEGINDYHFRMVKSLLSSDLKLNPKMREEYDKIQIADLLEEKFPGDAGLGKLIQILKQIPTLGDFAETLKKEKKQETDPAVPAPSAVRAEATPEIRKISTKKKTETKKSKMSEEQTQPPCPAGASMFTAVGHSPPPQPSSSAPPDAFSIEVRSSWSPFKKMMFHATVVTPTQFFHVKVLNINLKEKFSGKKIITISDYLEYDNLLEVNEGSSVSEAGPDQKLEVPNKIISRAKETLKIDILHKQASGNIVYGIFTLLKVKVNQKQKSTTYEIEDDRGKMDVVGTGQCHDIPCEDGDKLHLFCFRLRKKNQMSKLISEMHSFIEVKKKTNPRNYAPKSMKLPQEQSQLLNTSEASTTLPESHPQTPQMPPITASGSSVIKEQSQLLNTSEASTTLPESHPQTPQMPPITASGSSVIKESEDPFPKINEFWRMHKETWQFPGPSMTSRGPVGSHPQTPQMSASTPSSSFFTTVPLSLPNTSPSFIYQICILRSYLKLKFPFYPLYSIAGIIRSSQVVCISFSFKVVKKENKKDALNPDSYMKTSNSFF</sequence>
<dbReference type="PANTHER" id="PTHR12200:SF5">
    <property type="entry name" value="GAMMA-INTERFERON-INDUCIBLE PROTEIN 16"/>
    <property type="match status" value="1"/>
</dbReference>
<dbReference type="SUPFAM" id="SSF47986">
    <property type="entry name" value="DEATH domain"/>
    <property type="match status" value="1"/>
</dbReference>
<dbReference type="SUPFAM" id="SSF159141">
    <property type="entry name" value="HIN-2000 domain-like"/>
    <property type="match status" value="2"/>
</dbReference>
<evidence type="ECO:0000256" key="3">
    <source>
        <dbReference type="SAM" id="MobiDB-lite"/>
    </source>
</evidence>
<dbReference type="GO" id="GO:0035458">
    <property type="term" value="P:cellular response to interferon-beta"/>
    <property type="evidence" value="ECO:0007669"/>
    <property type="project" value="InterPro"/>
</dbReference>
<dbReference type="InterPro" id="IPR012340">
    <property type="entry name" value="NA-bd_OB-fold"/>
</dbReference>
<dbReference type="STRING" id="37293.ENSANAP00000016439"/>
<feature type="domain" description="HIN-200" evidence="5">
    <location>
        <begin position="145"/>
        <end position="338"/>
    </location>
</feature>
<dbReference type="GO" id="GO:0003690">
    <property type="term" value="F:double-stranded DNA binding"/>
    <property type="evidence" value="ECO:0007669"/>
    <property type="project" value="TreeGrafter"/>
</dbReference>
<feature type="compositionally biased region" description="Low complexity" evidence="3">
    <location>
        <begin position="466"/>
        <end position="475"/>
    </location>
</feature>
<dbReference type="PANTHER" id="PTHR12200">
    <property type="entry name" value="INTERFERON-INDUCIBLE PROTEIN AIM2 FAMILY MEMBER"/>
    <property type="match status" value="1"/>
</dbReference>
<reference evidence="6" key="2">
    <citation type="submission" date="2025-09" db="UniProtKB">
        <authorList>
            <consortium name="Ensembl"/>
        </authorList>
    </citation>
    <scope>IDENTIFICATION</scope>
</reference>
<dbReference type="Proteomes" id="UP000233020">
    <property type="component" value="Unplaced"/>
</dbReference>
<dbReference type="Gene3D" id="2.40.50.140">
    <property type="entry name" value="Nucleic acid-binding proteins"/>
    <property type="match status" value="2"/>
</dbReference>
<dbReference type="GeneTree" id="ENSGT00390000013296"/>
<dbReference type="CDD" id="cd08305">
    <property type="entry name" value="Pyrin"/>
    <property type="match status" value="1"/>
</dbReference>
<keyword evidence="7" id="KW-1185">Reference proteome</keyword>